<proteinExistence type="predicted"/>
<feature type="domain" description="Mycothiol-dependent maleylpyruvate isomerase metal-binding" evidence="2">
    <location>
        <begin position="11"/>
        <end position="144"/>
    </location>
</feature>
<evidence type="ECO:0000313" key="3">
    <source>
        <dbReference type="EMBL" id="MFC4866027.1"/>
    </source>
</evidence>
<keyword evidence="3" id="KW-0413">Isomerase</keyword>
<dbReference type="Proteomes" id="UP001595858">
    <property type="component" value="Unassembled WGS sequence"/>
</dbReference>
<dbReference type="InterPro" id="IPR010872">
    <property type="entry name" value="MDMPI_C-term_domain"/>
</dbReference>
<organism evidence="3 4">
    <name type="scientific">Streptomonospora arabica</name>
    <dbReference type="NCBI Taxonomy" id="412417"/>
    <lineage>
        <taxon>Bacteria</taxon>
        <taxon>Bacillati</taxon>
        <taxon>Actinomycetota</taxon>
        <taxon>Actinomycetes</taxon>
        <taxon>Streptosporangiales</taxon>
        <taxon>Nocardiopsidaceae</taxon>
        <taxon>Streptomonospora</taxon>
    </lineage>
</organism>
<dbReference type="NCBIfam" id="TIGR03083">
    <property type="entry name" value="maleylpyruvate isomerase family mycothiol-dependent enzyme"/>
    <property type="match status" value="1"/>
</dbReference>
<dbReference type="InterPro" id="IPR034660">
    <property type="entry name" value="DinB/YfiT-like"/>
</dbReference>
<sequence length="269" mass="28845">MPMDHDRLCDRLVEQTRLLAAHLDGADLTLPVPTCPGWTLRNLVRHLWGGHRWAEETVRTRASEPLPAGILRDVEDASADPSPAGAGDGAAAGAWLVEGAERLAATLRAAGPGARVWTPVPGARSGFYARRFAHESAVHRADAARALGIGFTLERASAIDAVDEWMELESLPMMLDVQPRKRELRGPGRVLAFEADGTAPAERPRWVVDLTGDALACGRGTGPAAVTVTGPPAELLLVLMRRRPAEGAGVAVEGDRALLDFWLERVAWS</sequence>
<comment type="caution">
    <text evidence="3">The sequence shown here is derived from an EMBL/GenBank/DDBJ whole genome shotgun (WGS) entry which is preliminary data.</text>
</comment>
<name>A0ABV9SJI4_9ACTN</name>
<evidence type="ECO:0000313" key="4">
    <source>
        <dbReference type="Proteomes" id="UP001595858"/>
    </source>
</evidence>
<dbReference type="GO" id="GO:0016853">
    <property type="term" value="F:isomerase activity"/>
    <property type="evidence" value="ECO:0007669"/>
    <property type="project" value="UniProtKB-KW"/>
</dbReference>
<feature type="domain" description="MDMPI C-terminal" evidence="1">
    <location>
        <begin position="189"/>
        <end position="260"/>
    </location>
</feature>
<dbReference type="InterPro" id="IPR024344">
    <property type="entry name" value="MDMPI_metal-binding"/>
</dbReference>
<protein>
    <submittedName>
        <fullName evidence="3">Maleylpyruvate isomerase family mycothiol-dependent enzyme</fullName>
    </submittedName>
</protein>
<evidence type="ECO:0000259" key="1">
    <source>
        <dbReference type="Pfam" id="PF07398"/>
    </source>
</evidence>
<gene>
    <name evidence="3" type="ORF">ACFPCZ_05235</name>
</gene>
<dbReference type="Pfam" id="PF11716">
    <property type="entry name" value="MDMPI_N"/>
    <property type="match status" value="1"/>
</dbReference>
<dbReference type="RefSeq" id="WP_344145827.1">
    <property type="nucleotide sequence ID" value="NZ_BAAAQI010000015.1"/>
</dbReference>
<dbReference type="SUPFAM" id="SSF109854">
    <property type="entry name" value="DinB/YfiT-like putative metalloenzymes"/>
    <property type="match status" value="1"/>
</dbReference>
<dbReference type="EMBL" id="JBHSIY010000006">
    <property type="protein sequence ID" value="MFC4866027.1"/>
    <property type="molecule type" value="Genomic_DNA"/>
</dbReference>
<dbReference type="Pfam" id="PF07398">
    <property type="entry name" value="MDMPI_C"/>
    <property type="match status" value="1"/>
</dbReference>
<dbReference type="PANTHER" id="PTHR40758:SF1">
    <property type="entry name" value="CONSERVED PROTEIN"/>
    <property type="match status" value="1"/>
</dbReference>
<accession>A0ABV9SJI4</accession>
<keyword evidence="4" id="KW-1185">Reference proteome</keyword>
<dbReference type="PANTHER" id="PTHR40758">
    <property type="entry name" value="CONSERVED PROTEIN"/>
    <property type="match status" value="1"/>
</dbReference>
<evidence type="ECO:0000259" key="2">
    <source>
        <dbReference type="Pfam" id="PF11716"/>
    </source>
</evidence>
<dbReference type="InterPro" id="IPR017517">
    <property type="entry name" value="Maleyloyr_isom"/>
</dbReference>
<reference evidence="4" key="1">
    <citation type="journal article" date="2019" name="Int. J. Syst. Evol. Microbiol.">
        <title>The Global Catalogue of Microorganisms (GCM) 10K type strain sequencing project: providing services to taxonomists for standard genome sequencing and annotation.</title>
        <authorList>
            <consortium name="The Broad Institute Genomics Platform"/>
            <consortium name="The Broad Institute Genome Sequencing Center for Infectious Disease"/>
            <person name="Wu L."/>
            <person name="Ma J."/>
        </authorList>
    </citation>
    <scope>NUCLEOTIDE SEQUENCE [LARGE SCALE GENOMIC DNA]</scope>
    <source>
        <strain evidence="4">CGMCC 4.7304</strain>
    </source>
</reference>